<dbReference type="SMART" id="SM00633">
    <property type="entry name" value="Glyco_10"/>
    <property type="match status" value="1"/>
</dbReference>
<feature type="region of interest" description="Disordered" evidence="10">
    <location>
        <begin position="37"/>
        <end position="61"/>
    </location>
</feature>
<dbReference type="PANTHER" id="PTHR31490">
    <property type="entry name" value="GLYCOSYL HYDROLASE"/>
    <property type="match status" value="1"/>
</dbReference>
<evidence type="ECO:0000256" key="10">
    <source>
        <dbReference type="SAM" id="MobiDB-lite"/>
    </source>
</evidence>
<evidence type="ECO:0000256" key="9">
    <source>
        <dbReference type="ARBA" id="ARBA00023326"/>
    </source>
</evidence>
<dbReference type="EC" id="3.2.1.8" evidence="3"/>
<evidence type="ECO:0000256" key="8">
    <source>
        <dbReference type="ARBA" id="ARBA00023295"/>
    </source>
</evidence>
<evidence type="ECO:0000313" key="13">
    <source>
        <dbReference type="Proteomes" id="UP001595925"/>
    </source>
</evidence>
<evidence type="ECO:0000256" key="7">
    <source>
        <dbReference type="ARBA" id="ARBA00023277"/>
    </source>
</evidence>
<protein>
    <recommendedName>
        <fullName evidence="3">endo-1,4-beta-xylanase</fullName>
        <ecNumber evidence="3">3.2.1.8</ecNumber>
    </recommendedName>
</protein>
<evidence type="ECO:0000256" key="3">
    <source>
        <dbReference type="ARBA" id="ARBA00012590"/>
    </source>
</evidence>
<name>A0ABD5QHC6_9EURY</name>
<keyword evidence="8" id="KW-0326">Glycosidase</keyword>
<evidence type="ECO:0000256" key="5">
    <source>
        <dbReference type="ARBA" id="ARBA00022729"/>
    </source>
</evidence>
<feature type="compositionally biased region" description="Basic and acidic residues" evidence="10">
    <location>
        <begin position="50"/>
        <end position="61"/>
    </location>
</feature>
<dbReference type="PRINTS" id="PR00134">
    <property type="entry name" value="GLHYDRLASE10"/>
</dbReference>
<comment type="catalytic activity">
    <reaction evidence="1">
        <text>Endohydrolysis of (1-&gt;4)-beta-D-xylosidic linkages in xylans.</text>
        <dbReference type="EC" id="3.2.1.8"/>
    </reaction>
</comment>
<dbReference type="InterPro" id="IPR017853">
    <property type="entry name" value="GH"/>
</dbReference>
<sequence>MTTRRVFISGVLLGGLVVGSFALVYDFFRSVGSLNEHDSHTDVDDIDPPEDARDERPSNWEANADDRIERHRATSLEVVVVDESGDPVEGATVEVAMQRHAFDFGTAVNAAYLVEESDPGDDYRTAIAELFNTAVLENHHKWGFWEDPSQREFAEIATWWLLEQGLTMRGHTCIWQRRNQGAIPEDVLEAMDDGDGEYVATRSNDHVSSIVGYLSDTTGLTEWDVLNEQVAYHEMTDLIDPDAPPTRSEPILDWYRLAAEADPDARLYLNEYDALVGDDDRHRETLEDIIAYTVENDAPLDGLGMQGHHPSVTHRREPEELLATLDRFGALVDSIKITEYDTWGEEWTEEMEADYLYQFLKTVFSHPSVDGFLMWGFWDAIHWQDNAPLFRTDWSPKPAYDVYIDLVFSQWWTETERTTDDQGRVTISAFLGEYELTARVDGATETTEVAITDPTSETIRLPVD</sequence>
<dbReference type="PROSITE" id="PS51760">
    <property type="entry name" value="GH10_2"/>
    <property type="match status" value="1"/>
</dbReference>
<evidence type="ECO:0000256" key="4">
    <source>
        <dbReference type="ARBA" id="ARBA00022651"/>
    </source>
</evidence>
<organism evidence="12 13">
    <name type="scientific">Saliphagus infecundisoli</name>
    <dbReference type="NCBI Taxonomy" id="1849069"/>
    <lineage>
        <taxon>Archaea</taxon>
        <taxon>Methanobacteriati</taxon>
        <taxon>Methanobacteriota</taxon>
        <taxon>Stenosarchaea group</taxon>
        <taxon>Halobacteria</taxon>
        <taxon>Halobacteriales</taxon>
        <taxon>Natrialbaceae</taxon>
        <taxon>Saliphagus</taxon>
    </lineage>
</organism>
<feature type="domain" description="GH10" evidence="11">
    <location>
        <begin position="107"/>
        <end position="406"/>
    </location>
</feature>
<dbReference type="EMBL" id="JBHSJG010000038">
    <property type="protein sequence ID" value="MFC4989073.1"/>
    <property type="molecule type" value="Genomic_DNA"/>
</dbReference>
<evidence type="ECO:0000256" key="1">
    <source>
        <dbReference type="ARBA" id="ARBA00000681"/>
    </source>
</evidence>
<dbReference type="Gene3D" id="3.20.20.80">
    <property type="entry name" value="Glycosidases"/>
    <property type="match status" value="1"/>
</dbReference>
<proteinExistence type="inferred from homology"/>
<dbReference type="AlphaFoldDB" id="A0ABD5QHC6"/>
<dbReference type="Proteomes" id="UP001595925">
    <property type="component" value="Unassembled WGS sequence"/>
</dbReference>
<dbReference type="InterPro" id="IPR044846">
    <property type="entry name" value="GH10"/>
</dbReference>
<gene>
    <name evidence="12" type="ORF">ACFPFO_15110</name>
</gene>
<dbReference type="PANTHER" id="PTHR31490:SF88">
    <property type="entry name" value="BETA-XYLANASE"/>
    <property type="match status" value="1"/>
</dbReference>
<keyword evidence="13" id="KW-1185">Reference proteome</keyword>
<keyword evidence="9" id="KW-0624">Polysaccharide degradation</keyword>
<dbReference type="GO" id="GO:0045493">
    <property type="term" value="P:xylan catabolic process"/>
    <property type="evidence" value="ECO:0007669"/>
    <property type="project" value="UniProtKB-KW"/>
</dbReference>
<keyword evidence="6" id="KW-0378">Hydrolase</keyword>
<dbReference type="Pfam" id="PF00331">
    <property type="entry name" value="Glyco_hydro_10"/>
    <property type="match status" value="1"/>
</dbReference>
<evidence type="ECO:0000313" key="12">
    <source>
        <dbReference type="EMBL" id="MFC4989073.1"/>
    </source>
</evidence>
<evidence type="ECO:0000256" key="2">
    <source>
        <dbReference type="ARBA" id="ARBA00007495"/>
    </source>
</evidence>
<dbReference type="RefSeq" id="WP_224828471.1">
    <property type="nucleotide sequence ID" value="NZ_JAIVEF010000006.1"/>
</dbReference>
<evidence type="ECO:0000259" key="11">
    <source>
        <dbReference type="PROSITE" id="PS51760"/>
    </source>
</evidence>
<keyword evidence="7" id="KW-0119">Carbohydrate metabolism</keyword>
<comment type="caution">
    <text evidence="12">The sequence shown here is derived from an EMBL/GenBank/DDBJ whole genome shotgun (WGS) entry which is preliminary data.</text>
</comment>
<keyword evidence="4" id="KW-0858">Xylan degradation</keyword>
<comment type="similarity">
    <text evidence="2">Belongs to the glycosyl hydrolase 10 (cellulase F) family.</text>
</comment>
<reference evidence="12 13" key="1">
    <citation type="journal article" date="2019" name="Int. J. Syst. Evol. Microbiol.">
        <title>The Global Catalogue of Microorganisms (GCM) 10K type strain sequencing project: providing services to taxonomists for standard genome sequencing and annotation.</title>
        <authorList>
            <consortium name="The Broad Institute Genomics Platform"/>
            <consortium name="The Broad Institute Genome Sequencing Center for Infectious Disease"/>
            <person name="Wu L."/>
            <person name="Ma J."/>
        </authorList>
    </citation>
    <scope>NUCLEOTIDE SEQUENCE [LARGE SCALE GENOMIC DNA]</scope>
    <source>
        <strain evidence="12 13">CGMCC 1.15824</strain>
    </source>
</reference>
<dbReference type="GO" id="GO:0031176">
    <property type="term" value="F:endo-1,4-beta-xylanase activity"/>
    <property type="evidence" value="ECO:0007669"/>
    <property type="project" value="UniProtKB-EC"/>
</dbReference>
<dbReference type="InterPro" id="IPR001000">
    <property type="entry name" value="GH10_dom"/>
</dbReference>
<evidence type="ECO:0000256" key="6">
    <source>
        <dbReference type="ARBA" id="ARBA00022801"/>
    </source>
</evidence>
<accession>A0ABD5QHC6</accession>
<keyword evidence="5" id="KW-0732">Signal</keyword>
<dbReference type="SUPFAM" id="SSF51445">
    <property type="entry name" value="(Trans)glycosidases"/>
    <property type="match status" value="1"/>
</dbReference>